<evidence type="ECO:0000313" key="11">
    <source>
        <dbReference type="Proteomes" id="UP000295455"/>
    </source>
</evidence>
<evidence type="ECO:0000259" key="9">
    <source>
        <dbReference type="PROSITE" id="PS50878"/>
    </source>
</evidence>
<dbReference type="InterPro" id="IPR000123">
    <property type="entry name" value="Reverse_transcriptase_msDNA"/>
</dbReference>
<comment type="caution">
    <text evidence="10">The sequence shown here is derived from an EMBL/GenBank/DDBJ whole genome shotgun (WGS) entry which is preliminary data.</text>
</comment>
<protein>
    <recommendedName>
        <fullName evidence="1">RNA-directed DNA polymerase</fullName>
        <ecNumber evidence="1">2.7.7.49</ecNumber>
    </recommendedName>
</protein>
<evidence type="ECO:0000256" key="8">
    <source>
        <dbReference type="ARBA" id="ARBA00048173"/>
    </source>
</evidence>
<accession>A0A4R1RS55</accession>
<dbReference type="Pfam" id="PF00078">
    <property type="entry name" value="RVT_1"/>
    <property type="match status" value="1"/>
</dbReference>
<sequence>MKPTPNQKYTIRQLFAEMKTKEDFLSLLNYSKEVLYREKMIPFSMKQLNFYGSPKFNIHRFDKKFYHEFEIPKKSGLKRLIHAPTKGLKEFQKALNLILHCVYEPHYAATGFVPDKSIVDNSKPHVGKLYVYNIDLKDFFPSIDASRVWGRLLVTPFNLGTTNERRYIANMIKILCCHYLPAERFVDNVWVTEKRHVLPQGAATSPTLTNAICERLDIRLSGVAKRFGLTYTRYADDITFSSMHNSFPNKEGVAETIFKKGSTFDLELRKVIESQNFHIKENKVRLQKKGYKQEVTGLVVNDKINVPRSYIKDLRHWIYFWERYGYDKAYELFLKKYSNNRGHVKKGKPNMGMVIEGKLLYLKMVKGSEDSTYLGLRERFKTICDENSNDNNKTVNTHIEGLLEEFFLKMDKPIENTNTQKILDLIFEEGLDRAMELYKT</sequence>
<keyword evidence="2" id="KW-0808">Transferase</keyword>
<feature type="domain" description="Reverse transcriptase" evidence="9">
    <location>
        <begin position="52"/>
        <end position="300"/>
    </location>
</feature>
<keyword evidence="3" id="KW-0548">Nucleotidyltransferase</keyword>
<dbReference type="PRINTS" id="PR00866">
    <property type="entry name" value="RNADNAPOLMS"/>
</dbReference>
<dbReference type="PROSITE" id="PS50878">
    <property type="entry name" value="RT_POL"/>
    <property type="match status" value="1"/>
</dbReference>
<keyword evidence="6 10" id="KW-0695">RNA-directed DNA polymerase</keyword>
<dbReference type="OrthoDB" id="9780724at2"/>
<evidence type="ECO:0000256" key="2">
    <source>
        <dbReference type="ARBA" id="ARBA00022679"/>
    </source>
</evidence>
<dbReference type="EC" id="2.7.7.49" evidence="1"/>
<keyword evidence="4" id="KW-0479">Metal-binding</keyword>
<evidence type="ECO:0000256" key="6">
    <source>
        <dbReference type="ARBA" id="ARBA00022918"/>
    </source>
</evidence>
<dbReference type="CDD" id="cd03487">
    <property type="entry name" value="RT_Bac_retron_II"/>
    <property type="match status" value="1"/>
</dbReference>
<dbReference type="RefSeq" id="WP_132214956.1">
    <property type="nucleotide sequence ID" value="NZ_OX156936.1"/>
</dbReference>
<evidence type="ECO:0000256" key="5">
    <source>
        <dbReference type="ARBA" id="ARBA00022842"/>
    </source>
</evidence>
<evidence type="ECO:0000256" key="7">
    <source>
        <dbReference type="ARBA" id="ARBA00034120"/>
    </source>
</evidence>
<dbReference type="GO" id="GO:0003964">
    <property type="term" value="F:RNA-directed DNA polymerase activity"/>
    <property type="evidence" value="ECO:0007669"/>
    <property type="project" value="UniProtKB-KW"/>
</dbReference>
<dbReference type="GO" id="GO:0003723">
    <property type="term" value="F:RNA binding"/>
    <property type="evidence" value="ECO:0007669"/>
    <property type="project" value="InterPro"/>
</dbReference>
<dbReference type="PANTHER" id="PTHR34047">
    <property type="entry name" value="NUCLEAR INTRON MATURASE 1, MITOCHONDRIAL-RELATED"/>
    <property type="match status" value="1"/>
</dbReference>
<dbReference type="AlphaFoldDB" id="A0A4R1RS55"/>
<keyword evidence="11" id="KW-1185">Reference proteome</keyword>
<dbReference type="Proteomes" id="UP000295455">
    <property type="component" value="Unassembled WGS sequence"/>
</dbReference>
<evidence type="ECO:0000256" key="3">
    <source>
        <dbReference type="ARBA" id="ARBA00022695"/>
    </source>
</evidence>
<name>A0A4R1RS55_9FLAO</name>
<dbReference type="GO" id="GO:0046872">
    <property type="term" value="F:metal ion binding"/>
    <property type="evidence" value="ECO:0007669"/>
    <property type="project" value="UniProtKB-KW"/>
</dbReference>
<comment type="catalytic activity">
    <reaction evidence="8">
        <text>DNA(n) + a 2'-deoxyribonucleoside 5'-triphosphate = DNA(n+1) + diphosphate</text>
        <dbReference type="Rhea" id="RHEA:22508"/>
        <dbReference type="Rhea" id="RHEA-COMP:17339"/>
        <dbReference type="Rhea" id="RHEA-COMP:17340"/>
        <dbReference type="ChEBI" id="CHEBI:33019"/>
        <dbReference type="ChEBI" id="CHEBI:61560"/>
        <dbReference type="ChEBI" id="CHEBI:173112"/>
        <dbReference type="EC" id="2.7.7.49"/>
    </reaction>
</comment>
<dbReference type="InterPro" id="IPR051083">
    <property type="entry name" value="GrpII_Intron_Splice-Mob/Def"/>
</dbReference>
<evidence type="ECO:0000256" key="4">
    <source>
        <dbReference type="ARBA" id="ARBA00022723"/>
    </source>
</evidence>
<organism evidence="10 11">
    <name type="scientific">Mariniflexile fucanivorans</name>
    <dbReference type="NCBI Taxonomy" id="264023"/>
    <lineage>
        <taxon>Bacteria</taxon>
        <taxon>Pseudomonadati</taxon>
        <taxon>Bacteroidota</taxon>
        <taxon>Flavobacteriia</taxon>
        <taxon>Flavobacteriales</taxon>
        <taxon>Flavobacteriaceae</taxon>
        <taxon>Mariniflexile</taxon>
    </lineage>
</organism>
<dbReference type="EMBL" id="SLUP01000001">
    <property type="protein sequence ID" value="TCL69301.1"/>
    <property type="molecule type" value="Genomic_DNA"/>
</dbReference>
<proteinExistence type="inferred from homology"/>
<evidence type="ECO:0000256" key="1">
    <source>
        <dbReference type="ARBA" id="ARBA00012493"/>
    </source>
</evidence>
<reference evidence="10 11" key="1">
    <citation type="submission" date="2019-03" db="EMBL/GenBank/DDBJ databases">
        <title>Genomic Encyclopedia of Type Strains, Phase IV (KMG-IV): sequencing the most valuable type-strain genomes for metagenomic binning, comparative biology and taxonomic classification.</title>
        <authorList>
            <person name="Goeker M."/>
        </authorList>
    </citation>
    <scope>NUCLEOTIDE SEQUENCE [LARGE SCALE GENOMIC DNA]</scope>
    <source>
        <strain evidence="10 11">DSM 18792</strain>
    </source>
</reference>
<evidence type="ECO:0000313" key="10">
    <source>
        <dbReference type="EMBL" id="TCL69301.1"/>
    </source>
</evidence>
<comment type="similarity">
    <text evidence="7">Belongs to the bacterial reverse transcriptase family.</text>
</comment>
<dbReference type="PANTHER" id="PTHR34047:SF7">
    <property type="entry name" value="RNA-DIRECTED DNA POLYMERASE"/>
    <property type="match status" value="1"/>
</dbReference>
<keyword evidence="5" id="KW-0460">Magnesium</keyword>
<gene>
    <name evidence="10" type="ORF">EV196_101739</name>
</gene>
<dbReference type="InterPro" id="IPR000477">
    <property type="entry name" value="RT_dom"/>
</dbReference>